<feature type="compositionally biased region" description="Basic residues" evidence="1">
    <location>
        <begin position="426"/>
        <end position="436"/>
    </location>
</feature>
<reference evidence="3 4" key="1">
    <citation type="submission" date="2019-02" db="EMBL/GenBank/DDBJ databases">
        <title>Genome sequencing of the rare red list fungi Dentipellis fragilis.</title>
        <authorList>
            <person name="Buettner E."/>
            <person name="Kellner H."/>
        </authorList>
    </citation>
    <scope>NUCLEOTIDE SEQUENCE [LARGE SCALE GENOMIC DNA]</scope>
    <source>
        <strain evidence="3 4">DSM 105465</strain>
    </source>
</reference>
<gene>
    <name evidence="3" type="ORF">EVG20_g6637</name>
</gene>
<dbReference type="STRING" id="205917.A0A4Y9YLP0"/>
<dbReference type="OrthoDB" id="10257049at2759"/>
<dbReference type="EMBL" id="SEOQ01000454">
    <property type="protein sequence ID" value="TFY62613.1"/>
    <property type="molecule type" value="Genomic_DNA"/>
</dbReference>
<dbReference type="Proteomes" id="UP000298327">
    <property type="component" value="Unassembled WGS sequence"/>
</dbReference>
<dbReference type="InterPro" id="IPR013149">
    <property type="entry name" value="ADH-like_C"/>
</dbReference>
<dbReference type="InterPro" id="IPR047122">
    <property type="entry name" value="Trans-enoyl_RdTase-like"/>
</dbReference>
<dbReference type="PANTHER" id="PTHR45348:SF2">
    <property type="entry name" value="ZINC-TYPE ALCOHOL DEHYDROGENASE-LIKE PROTEIN C2E1P3.01"/>
    <property type="match status" value="1"/>
</dbReference>
<evidence type="ECO:0000256" key="1">
    <source>
        <dbReference type="SAM" id="MobiDB-lite"/>
    </source>
</evidence>
<dbReference type="SUPFAM" id="SSF50129">
    <property type="entry name" value="GroES-like"/>
    <property type="match status" value="1"/>
</dbReference>
<dbReference type="Gene3D" id="3.90.180.10">
    <property type="entry name" value="Medium-chain alcohol dehydrogenases, catalytic domain"/>
    <property type="match status" value="1"/>
</dbReference>
<evidence type="ECO:0000259" key="2">
    <source>
        <dbReference type="SMART" id="SM00829"/>
    </source>
</evidence>
<proteinExistence type="predicted"/>
<dbReference type="Pfam" id="PF00107">
    <property type="entry name" value="ADH_zinc_N"/>
    <property type="match status" value="1"/>
</dbReference>
<dbReference type="InterPro" id="IPR011032">
    <property type="entry name" value="GroES-like_sf"/>
</dbReference>
<dbReference type="GO" id="GO:0016651">
    <property type="term" value="F:oxidoreductase activity, acting on NAD(P)H"/>
    <property type="evidence" value="ECO:0007669"/>
    <property type="project" value="InterPro"/>
</dbReference>
<feature type="domain" description="Enoyl reductase (ER)" evidence="2">
    <location>
        <begin position="438"/>
        <end position="778"/>
    </location>
</feature>
<name>A0A4Y9YLP0_9AGAM</name>
<organism evidence="3 4">
    <name type="scientific">Dentipellis fragilis</name>
    <dbReference type="NCBI Taxonomy" id="205917"/>
    <lineage>
        <taxon>Eukaryota</taxon>
        <taxon>Fungi</taxon>
        <taxon>Dikarya</taxon>
        <taxon>Basidiomycota</taxon>
        <taxon>Agaricomycotina</taxon>
        <taxon>Agaricomycetes</taxon>
        <taxon>Russulales</taxon>
        <taxon>Hericiaceae</taxon>
        <taxon>Dentipellis</taxon>
    </lineage>
</organism>
<feature type="compositionally biased region" description="Polar residues" evidence="1">
    <location>
        <begin position="411"/>
        <end position="420"/>
    </location>
</feature>
<protein>
    <recommendedName>
        <fullName evidence="2">Enoyl reductase (ER) domain-containing protein</fullName>
    </recommendedName>
</protein>
<dbReference type="CDD" id="cd08249">
    <property type="entry name" value="enoyl_reductase_like"/>
    <property type="match status" value="1"/>
</dbReference>
<feature type="region of interest" description="Disordered" evidence="1">
    <location>
        <begin position="349"/>
        <end position="440"/>
    </location>
</feature>
<dbReference type="InterPro" id="IPR036291">
    <property type="entry name" value="NAD(P)-bd_dom_sf"/>
</dbReference>
<keyword evidence="4" id="KW-1185">Reference proteome</keyword>
<dbReference type="Pfam" id="PF08240">
    <property type="entry name" value="ADH_N"/>
    <property type="match status" value="1"/>
</dbReference>
<dbReference type="AlphaFoldDB" id="A0A4Y9YLP0"/>
<dbReference type="InterPro" id="IPR013154">
    <property type="entry name" value="ADH-like_N"/>
</dbReference>
<comment type="caution">
    <text evidence="3">The sequence shown here is derived from an EMBL/GenBank/DDBJ whole genome shotgun (WGS) entry which is preliminary data.</text>
</comment>
<dbReference type="SUPFAM" id="SSF51735">
    <property type="entry name" value="NAD(P)-binding Rossmann-fold domains"/>
    <property type="match status" value="2"/>
</dbReference>
<dbReference type="SMART" id="SM00829">
    <property type="entry name" value="PKS_ER"/>
    <property type="match status" value="1"/>
</dbReference>
<sequence length="792" mass="85737">MSSAKTQVLITGATGYIGGTVLQLLLAHPKRDTFEITAYVRSEEKAKKLRELGVRTAIGTLDEGDKLKDAASKADVVFNIADSDNLEGNKALLSGLKKRFESTKKAPVLIHTVEYQSGTGIFMDNAQGESTDVIYYDTDIAQIEALPDTALHRNVDLEVVAADKAGYARTYIVLPGTVYGLASGKLVDIGIMNRHSIQIPFLIKSSLDRGHAGVIGEGKNIWPHSHVDDVAQMFITVFDAVLGPGGQSVAHGREGFYYVENGEYQLMDVSKEVAKAFFELGIQKTPDIKPFTEEEKAKYGVTFLGFNSRGRGDRSRALGWKATKTKKDFVASIRPEVEALVAELKKPSLLATTPGREPGGPRGTNTGDRVGAQRNLLRPDDIMHKKGPRTQRKDIGRTPYPPLSQAPHQFIYQSPQSQTCRPLKPISRRPRKRPSYRRTTPSVVETIPVTLPGAGQVLVKNNVAAQNPTDWKSIEWGLIQPGRGTGCDFAGVVVAVGDGVTNVIVGDRVAGFVTASMADMTAFREYTLVAAHPLIKIPDGTSDEEAATLPLAVATAAIGMRRLTNYPQGAPYNRYVLVWGGSSSVGLFAIQLAHLSSYKVITTASPKNHALVRSYGADVAIDYRAPDVVEQIIKATGKQGGVDVVFDAISEGNSTELSAKSLRPNGARKIGVVLPLKADELDLDPTIEYTLIICASLLGMEVNILDSLSLKKNDGCARYQRDERDFQFGIDFYGQLAGWLRDGRFKGDPYTLLPGGLAGVQDGLAFMKSGKVSGTKLVYRIADTPEGVFLGN</sequence>
<evidence type="ECO:0000313" key="4">
    <source>
        <dbReference type="Proteomes" id="UP000298327"/>
    </source>
</evidence>
<dbReference type="Pfam" id="PF05368">
    <property type="entry name" value="NmrA"/>
    <property type="match status" value="1"/>
</dbReference>
<accession>A0A4Y9YLP0</accession>
<dbReference type="InterPro" id="IPR008030">
    <property type="entry name" value="NmrA-like"/>
</dbReference>
<evidence type="ECO:0000313" key="3">
    <source>
        <dbReference type="EMBL" id="TFY62613.1"/>
    </source>
</evidence>
<dbReference type="PANTHER" id="PTHR45348">
    <property type="entry name" value="HYPOTHETICAL OXIDOREDUCTASE (EUROFUNG)"/>
    <property type="match status" value="1"/>
</dbReference>
<dbReference type="Gene3D" id="3.40.50.720">
    <property type="entry name" value="NAD(P)-binding Rossmann-like Domain"/>
    <property type="match status" value="2"/>
</dbReference>
<dbReference type="InterPro" id="IPR020843">
    <property type="entry name" value="ER"/>
</dbReference>